<feature type="compositionally biased region" description="Basic residues" evidence="1">
    <location>
        <begin position="1"/>
        <end position="11"/>
    </location>
</feature>
<dbReference type="AlphaFoldDB" id="A0A7S0C6U5"/>
<proteinExistence type="predicted"/>
<evidence type="ECO:0000313" key="2">
    <source>
        <dbReference type="EMBL" id="CAD8414675.1"/>
    </source>
</evidence>
<evidence type="ECO:0008006" key="3">
    <source>
        <dbReference type="Google" id="ProtNLM"/>
    </source>
</evidence>
<dbReference type="SUPFAM" id="SSF52343">
    <property type="entry name" value="Ferredoxin reductase-like, C-terminal NADP-linked domain"/>
    <property type="match status" value="1"/>
</dbReference>
<evidence type="ECO:0000256" key="1">
    <source>
        <dbReference type="SAM" id="MobiDB-lite"/>
    </source>
</evidence>
<dbReference type="EMBL" id="HBEL01023077">
    <property type="protein sequence ID" value="CAD8414675.1"/>
    <property type="molecule type" value="Transcribed_RNA"/>
</dbReference>
<gene>
    <name evidence="2" type="ORF">PINE0816_LOCUS10809</name>
</gene>
<protein>
    <recommendedName>
        <fullName evidence="3">Ferric reductase NAD binding domain-containing protein</fullName>
    </recommendedName>
</protein>
<reference evidence="2" key="1">
    <citation type="submission" date="2021-01" db="EMBL/GenBank/DDBJ databases">
        <authorList>
            <person name="Corre E."/>
            <person name="Pelletier E."/>
            <person name="Niang G."/>
            <person name="Scheremetjew M."/>
            <person name="Finn R."/>
            <person name="Kale V."/>
            <person name="Holt S."/>
            <person name="Cochrane G."/>
            <person name="Meng A."/>
            <person name="Brown T."/>
            <person name="Cohen L."/>
        </authorList>
    </citation>
    <scope>NUCLEOTIDE SEQUENCE</scope>
    <source>
        <strain evidence="2">CCAP1064/1</strain>
    </source>
</reference>
<sequence>MPNTKKAKLHSSHSSESLSSFDEHQEEPLLVNESTVPLSEKAKTSSPPRLLKKLSTVSTRTALAPRPTKLKDAVSLQSYFPRDIAKVEDQSEKINDIKEFISHTLLDPDESMEDDIAIRMHDEAREDLNNRHQTTQIFISPAGDWSKGLQKEMDGAGNMSSSCWVKGPYTSPYFVATNFSHIILTASGVGLTPALGVMGQYPGDSRSKVLIWMTRDRVMIKFFAPQLGEAHIALIFYTGRIKLTPQEINDIQSYGSIFIQQTRPESLSDTVTSVIFALERGLARDNVRIDRSSLWGDSRPNMDKITLSQRADWVILYCGGSVRIENELKAYSDHYKINFQSESFAW</sequence>
<dbReference type="Gene3D" id="3.40.50.80">
    <property type="entry name" value="Nucleotide-binding domain of ferredoxin-NADP reductase (FNR) module"/>
    <property type="match status" value="1"/>
</dbReference>
<organism evidence="2">
    <name type="scientific">Proboscia inermis</name>
    <dbReference type="NCBI Taxonomy" id="420281"/>
    <lineage>
        <taxon>Eukaryota</taxon>
        <taxon>Sar</taxon>
        <taxon>Stramenopiles</taxon>
        <taxon>Ochrophyta</taxon>
        <taxon>Bacillariophyta</taxon>
        <taxon>Coscinodiscophyceae</taxon>
        <taxon>Rhizosoleniophycidae</taxon>
        <taxon>Rhizosoleniales</taxon>
        <taxon>Rhizosoleniaceae</taxon>
        <taxon>Proboscia</taxon>
    </lineage>
</organism>
<accession>A0A7S0C6U5</accession>
<dbReference type="InterPro" id="IPR039261">
    <property type="entry name" value="FNR_nucleotide-bd"/>
</dbReference>
<name>A0A7S0C6U5_9STRA</name>
<feature type="region of interest" description="Disordered" evidence="1">
    <location>
        <begin position="1"/>
        <end position="49"/>
    </location>
</feature>